<evidence type="ECO:0000256" key="7">
    <source>
        <dbReference type="SAM" id="Phobius"/>
    </source>
</evidence>
<comment type="subcellular location">
    <subcellularLocation>
        <location evidence="1">Membrane</location>
        <topology evidence="1">Multi-pass membrane protein</topology>
    </subcellularLocation>
</comment>
<keyword evidence="10" id="KW-1185">Reference proteome</keyword>
<keyword evidence="3 7" id="KW-0812">Transmembrane</keyword>
<proteinExistence type="inferred from homology"/>
<dbReference type="InterPro" id="IPR027469">
    <property type="entry name" value="Cation_efflux_TMD_sf"/>
</dbReference>
<dbReference type="GO" id="GO:0005385">
    <property type="term" value="F:zinc ion transmembrane transporter activity"/>
    <property type="evidence" value="ECO:0007669"/>
    <property type="project" value="TreeGrafter"/>
</dbReference>
<evidence type="ECO:0000313" key="10">
    <source>
        <dbReference type="Proteomes" id="UP000030764"/>
    </source>
</evidence>
<keyword evidence="5 7" id="KW-1133">Transmembrane helix</keyword>
<gene>
    <name evidence="8" type="ORF">M513_01331</name>
    <name evidence="9" type="ORF">M514_01331</name>
</gene>
<evidence type="ECO:0000256" key="6">
    <source>
        <dbReference type="ARBA" id="ARBA00023136"/>
    </source>
</evidence>
<dbReference type="GO" id="GO:0010312">
    <property type="term" value="P:detoxification of zinc ion"/>
    <property type="evidence" value="ECO:0007669"/>
    <property type="project" value="TreeGrafter"/>
</dbReference>
<dbReference type="Gene3D" id="1.20.1510.10">
    <property type="entry name" value="Cation efflux protein transmembrane domain"/>
    <property type="match status" value="1"/>
</dbReference>
<keyword evidence="4" id="KW-0862">Zinc</keyword>
<feature type="transmembrane region" description="Helical" evidence="7">
    <location>
        <begin position="42"/>
        <end position="62"/>
    </location>
</feature>
<evidence type="ECO:0000313" key="8">
    <source>
        <dbReference type="EMBL" id="KFD57661.1"/>
    </source>
</evidence>
<feature type="transmembrane region" description="Helical" evidence="7">
    <location>
        <begin position="114"/>
        <end position="137"/>
    </location>
</feature>
<dbReference type="Proteomes" id="UP000030758">
    <property type="component" value="Unassembled WGS sequence"/>
</dbReference>
<feature type="transmembrane region" description="Helical" evidence="7">
    <location>
        <begin position="78"/>
        <end position="102"/>
    </location>
</feature>
<name>A0A085MKB5_9BILA</name>
<dbReference type="SUPFAM" id="SSF161111">
    <property type="entry name" value="Cation efflux protein transmembrane domain-like"/>
    <property type="match status" value="1"/>
</dbReference>
<keyword evidence="6 7" id="KW-0472">Membrane</keyword>
<dbReference type="GO" id="GO:0016020">
    <property type="term" value="C:membrane"/>
    <property type="evidence" value="ECO:0007669"/>
    <property type="project" value="UniProtKB-SubCell"/>
</dbReference>
<accession>A0A085MKB5</accession>
<feature type="transmembrane region" description="Helical" evidence="7">
    <location>
        <begin position="149"/>
        <end position="168"/>
    </location>
</feature>
<evidence type="ECO:0000256" key="4">
    <source>
        <dbReference type="ARBA" id="ARBA00022833"/>
    </source>
</evidence>
<comment type="similarity">
    <text evidence="2">Belongs to the cation diffusion facilitator (CDF) transporter (TC 2.A.4) family. SLC30A subfamily.</text>
</comment>
<protein>
    <submittedName>
        <fullName evidence="8">Uncharacterized protein</fullName>
    </submittedName>
</protein>
<dbReference type="EMBL" id="KL363187">
    <property type="protein sequence ID" value="KFD57661.1"/>
    <property type="molecule type" value="Genomic_DNA"/>
</dbReference>
<reference evidence="8 10" key="1">
    <citation type="journal article" date="2014" name="Nat. Genet.">
        <title>Genome and transcriptome of the porcine whipworm Trichuris suis.</title>
        <authorList>
            <person name="Jex A.R."/>
            <person name="Nejsum P."/>
            <person name="Schwarz E.M."/>
            <person name="Hu L."/>
            <person name="Young N.D."/>
            <person name="Hall R.S."/>
            <person name="Korhonen P.K."/>
            <person name="Liao S."/>
            <person name="Thamsborg S."/>
            <person name="Xia J."/>
            <person name="Xu P."/>
            <person name="Wang S."/>
            <person name="Scheerlinck J.P."/>
            <person name="Hofmann A."/>
            <person name="Sternberg P.W."/>
            <person name="Wang J."/>
            <person name="Gasser R.B."/>
        </authorList>
    </citation>
    <scope>NUCLEOTIDE SEQUENCE [LARGE SCALE GENOMIC DNA]</scope>
    <source>
        <strain evidence="9">DCEP-RM93F</strain>
        <strain evidence="8">DCEP-RM93M</strain>
    </source>
</reference>
<dbReference type="PANTHER" id="PTHR45820:SF4">
    <property type="entry name" value="ZINC TRANSPORTER 63C, ISOFORM F"/>
    <property type="match status" value="1"/>
</dbReference>
<dbReference type="EMBL" id="KL367478">
    <property type="protein sequence ID" value="KFD72255.1"/>
    <property type="molecule type" value="Genomic_DNA"/>
</dbReference>
<dbReference type="Proteomes" id="UP000030764">
    <property type="component" value="Unassembled WGS sequence"/>
</dbReference>
<evidence type="ECO:0000256" key="5">
    <source>
        <dbReference type="ARBA" id="ARBA00022989"/>
    </source>
</evidence>
<evidence type="ECO:0000256" key="2">
    <source>
        <dbReference type="ARBA" id="ARBA00008873"/>
    </source>
</evidence>
<evidence type="ECO:0000313" key="9">
    <source>
        <dbReference type="EMBL" id="KFD72255.1"/>
    </source>
</evidence>
<evidence type="ECO:0000256" key="1">
    <source>
        <dbReference type="ARBA" id="ARBA00004141"/>
    </source>
</evidence>
<evidence type="ECO:0000256" key="3">
    <source>
        <dbReference type="ARBA" id="ARBA00022692"/>
    </source>
</evidence>
<dbReference type="AlphaFoldDB" id="A0A085MKB5"/>
<feature type="transmembrane region" description="Helical" evidence="7">
    <location>
        <begin position="180"/>
        <end position="201"/>
    </location>
</feature>
<feature type="transmembrane region" description="Helical" evidence="7">
    <location>
        <begin position="19"/>
        <end position="36"/>
    </location>
</feature>
<organism evidence="8 10">
    <name type="scientific">Trichuris suis</name>
    <name type="common">pig whipworm</name>
    <dbReference type="NCBI Taxonomy" id="68888"/>
    <lineage>
        <taxon>Eukaryota</taxon>
        <taxon>Metazoa</taxon>
        <taxon>Ecdysozoa</taxon>
        <taxon>Nematoda</taxon>
        <taxon>Enoplea</taxon>
        <taxon>Dorylaimia</taxon>
        <taxon>Trichinellida</taxon>
        <taxon>Trichuridae</taxon>
        <taxon>Trichuris</taxon>
    </lineage>
</organism>
<dbReference type="GO" id="GO:0006882">
    <property type="term" value="P:intracellular zinc ion homeostasis"/>
    <property type="evidence" value="ECO:0007669"/>
    <property type="project" value="TreeGrafter"/>
</dbReference>
<dbReference type="PANTHER" id="PTHR45820">
    <property type="entry name" value="FI23527P1"/>
    <property type="match status" value="1"/>
</dbReference>
<sequence length="311" mass="35234">MYCWQCYLSRIPHIFKDSCLTLILTPLAFAELFIYLNVHSLAMRVAVCHTFVVALLAIGNVWKETYSDQLSKIRITTLWFSMSMICMLGFCVVNVIHSLQLFIHRHHFDIHSPFAMLITGTVDVAVKMFAAAFLDFSSTASKRMLACRFSFYLSPSATVLTIATLRLMDYKQLVAWLDPFAAICTCATVAITSTLATTNYLTVLLMAVPKQFALTEICSQFETNFPQENLHHVRVWADGNHILNLSAHVRFRGFKSYAERFESIKAFLAGHGATKVFLQPEFEKDEGTPNGDCLFRADKFLQLQDNRPAEA</sequence>